<dbReference type="Gene3D" id="3.40.630.10">
    <property type="entry name" value="Zn peptidases"/>
    <property type="match status" value="1"/>
</dbReference>
<proteinExistence type="inferred from homology"/>
<evidence type="ECO:0000256" key="5">
    <source>
        <dbReference type="ARBA" id="ARBA00022723"/>
    </source>
</evidence>
<dbReference type="HAMAP" id="MF_00704">
    <property type="entry name" value="Aspartoacylase"/>
    <property type="match status" value="1"/>
</dbReference>
<evidence type="ECO:0000256" key="6">
    <source>
        <dbReference type="ARBA" id="ARBA00022801"/>
    </source>
</evidence>
<dbReference type="InterPro" id="IPR055438">
    <property type="entry name" value="AstE_AspA_cat"/>
</dbReference>
<comment type="cofactor">
    <cofactor evidence="14">
        <name>Zn(2+)</name>
        <dbReference type="ChEBI" id="CHEBI:29105"/>
    </cofactor>
    <text evidence="14">Binds 1 zinc ion per subunit.</text>
</comment>
<feature type="binding site" evidence="14">
    <location>
        <position position="115"/>
    </location>
    <ligand>
        <name>Zn(2+)</name>
        <dbReference type="ChEBI" id="CHEBI:29105"/>
    </ligand>
</feature>
<feature type="binding site" evidence="14">
    <location>
        <position position="20"/>
    </location>
    <ligand>
        <name>Zn(2+)</name>
        <dbReference type="ChEBI" id="CHEBI:29105"/>
    </ligand>
</feature>
<feature type="active site" description="Proton donor/acceptor" evidence="13">
    <location>
        <position position="177"/>
    </location>
</feature>
<keyword evidence="8" id="KW-0472">Membrane</keyword>
<evidence type="ECO:0000256" key="14">
    <source>
        <dbReference type="PIRSR" id="PIRSR018001-3"/>
    </source>
</evidence>
<dbReference type="PANTHER" id="PTHR15162">
    <property type="entry name" value="ASPARTOACYLASE"/>
    <property type="match status" value="1"/>
</dbReference>
<accession>A0A9D3MGH9</accession>
<comment type="catalytic activity">
    <reaction evidence="11">
        <text>an N-acetyl-L-cysteine-S-conjugate + H2O = an S-substituted L-cysteine + acetate</text>
        <dbReference type="Rhea" id="RHEA:36855"/>
        <dbReference type="ChEBI" id="CHEBI:15377"/>
        <dbReference type="ChEBI" id="CHEBI:30089"/>
        <dbReference type="ChEBI" id="CHEBI:58717"/>
        <dbReference type="ChEBI" id="CHEBI:58718"/>
        <dbReference type="EC" id="3.5.1.114"/>
    </reaction>
</comment>
<evidence type="ECO:0000256" key="11">
    <source>
        <dbReference type="ARBA" id="ARBA00048435"/>
    </source>
</evidence>
<sequence>MMEPVSLPAIPRLALCGGTHGNELSGVYLVREWQRKKAEKEVESVDVVTVIANPRAVQQCRRYIEQDLNRCFTSAILSIPVSDETPYEIVRAQELATLLGPRGSDGAVDLICDLHNTTANMGLCLITNSDCDWIALHIYKHVQTKMSSMPVRLLSLNLTPDESYYLASVGKHDVSIEIGPQPHGLVRADILSSMKEGVQLILEWIRLFNSGTEFEGGVVEVYTHVKNIDYPRDPETQDLTAIIHPQLQDRDFCLLSPGDPLFLSFSGETVVYKGEEPLYPIFVNESAYYEKGTALVLTRMKKVEIPPLRVKKSGEGE</sequence>
<gene>
    <name evidence="17" type="ORF">ANANG_G00096920</name>
</gene>
<keyword evidence="7 14" id="KW-0862">Zinc</keyword>
<keyword evidence="5 14" id="KW-0479">Metal-binding</keyword>
<keyword evidence="3" id="KW-1003">Cell membrane</keyword>
<protein>
    <recommendedName>
        <fullName evidence="9">N-acyl-aromatic-L-amino acid amidohydrolase</fullName>
        <ecNumber evidence="9">3.5.1.114</ecNumber>
    </recommendedName>
</protein>
<name>A0A9D3MGH9_ANGAN</name>
<dbReference type="GO" id="GO:0005829">
    <property type="term" value="C:cytosol"/>
    <property type="evidence" value="ECO:0007669"/>
    <property type="project" value="TreeGrafter"/>
</dbReference>
<dbReference type="Proteomes" id="UP001044222">
    <property type="component" value="Unassembled WGS sequence"/>
</dbReference>
<comment type="catalytic activity">
    <reaction evidence="12">
        <text>an N-acyl-aromatic L-alpha-amino acid + H2O = an aromatic L-alpha-amino acid + a carboxylate</text>
        <dbReference type="Rhea" id="RHEA:54184"/>
        <dbReference type="ChEBI" id="CHEBI:15377"/>
        <dbReference type="ChEBI" id="CHEBI:29067"/>
        <dbReference type="ChEBI" id="CHEBI:84824"/>
        <dbReference type="ChEBI" id="CHEBI:138093"/>
        <dbReference type="EC" id="3.5.1.114"/>
    </reaction>
</comment>
<evidence type="ECO:0000259" key="15">
    <source>
        <dbReference type="Pfam" id="PF04952"/>
    </source>
</evidence>
<evidence type="ECO:0000256" key="4">
    <source>
        <dbReference type="ARBA" id="ARBA00022490"/>
    </source>
</evidence>
<evidence type="ECO:0000256" key="10">
    <source>
        <dbReference type="ARBA" id="ARBA00037831"/>
    </source>
</evidence>
<evidence type="ECO:0000313" key="17">
    <source>
        <dbReference type="EMBL" id="KAG5848289.1"/>
    </source>
</evidence>
<evidence type="ECO:0000256" key="8">
    <source>
        <dbReference type="ARBA" id="ARBA00023136"/>
    </source>
</evidence>
<dbReference type="PIRSF" id="PIRSF018001">
    <property type="entry name" value="Aspartoacylase"/>
    <property type="match status" value="1"/>
</dbReference>
<keyword evidence="6" id="KW-0378">Hydrolase</keyword>
<evidence type="ECO:0000256" key="2">
    <source>
        <dbReference type="ARBA" id="ARBA00006173"/>
    </source>
</evidence>
<dbReference type="Pfam" id="PF24827">
    <property type="entry name" value="AstE_AspA_cat"/>
    <property type="match status" value="1"/>
</dbReference>
<reference evidence="17" key="1">
    <citation type="submission" date="2021-01" db="EMBL/GenBank/DDBJ databases">
        <title>A chromosome-scale assembly of European eel, Anguilla anguilla.</title>
        <authorList>
            <person name="Henkel C."/>
            <person name="Jong-Raadsen S.A."/>
            <person name="Dufour S."/>
            <person name="Weltzien F.-A."/>
            <person name="Palstra A.P."/>
            <person name="Pelster B."/>
            <person name="Spaink H.P."/>
            <person name="Van Den Thillart G.E."/>
            <person name="Jansen H."/>
            <person name="Zahm M."/>
            <person name="Klopp C."/>
            <person name="Cedric C."/>
            <person name="Louis A."/>
            <person name="Berthelot C."/>
            <person name="Parey E."/>
            <person name="Roest Crollius H."/>
            <person name="Montfort J."/>
            <person name="Robinson-Rechavi M."/>
            <person name="Bucao C."/>
            <person name="Bouchez O."/>
            <person name="Gislard M."/>
            <person name="Lluch J."/>
            <person name="Milhes M."/>
            <person name="Lampietro C."/>
            <person name="Lopez Roques C."/>
            <person name="Donnadieu C."/>
            <person name="Braasch I."/>
            <person name="Desvignes T."/>
            <person name="Postlethwait J."/>
            <person name="Bobe J."/>
            <person name="Guiguen Y."/>
            <person name="Dirks R."/>
        </authorList>
    </citation>
    <scope>NUCLEOTIDE SEQUENCE</scope>
    <source>
        <strain evidence="17">Tag_6206</strain>
        <tissue evidence="17">Liver</tissue>
    </source>
</reference>
<evidence type="ECO:0000256" key="7">
    <source>
        <dbReference type="ARBA" id="ARBA00022833"/>
    </source>
</evidence>
<feature type="domain" description="Succinylglutamate desuccinylase/Aspartoacylase catalytic" evidence="16">
    <location>
        <begin position="10"/>
        <end position="203"/>
    </location>
</feature>
<dbReference type="Pfam" id="PF04952">
    <property type="entry name" value="AstE_AspA_hybrid"/>
    <property type="match status" value="1"/>
</dbReference>
<dbReference type="EMBL" id="JAFIRN010000005">
    <property type="protein sequence ID" value="KAG5848289.1"/>
    <property type="molecule type" value="Genomic_DNA"/>
</dbReference>
<dbReference type="InterPro" id="IPR016708">
    <property type="entry name" value="Aspartoacylase"/>
</dbReference>
<dbReference type="EC" id="3.5.1.114" evidence="9"/>
<dbReference type="AlphaFoldDB" id="A0A9D3MGH9"/>
<evidence type="ECO:0000256" key="9">
    <source>
        <dbReference type="ARBA" id="ARBA00034807"/>
    </source>
</evidence>
<comment type="caution">
    <text evidence="17">The sequence shown here is derived from an EMBL/GenBank/DDBJ whole genome shotgun (WGS) entry which is preliminary data.</text>
</comment>
<dbReference type="CDD" id="cd06909">
    <property type="entry name" value="M14_ASPA"/>
    <property type="match status" value="1"/>
</dbReference>
<evidence type="ECO:0000256" key="1">
    <source>
        <dbReference type="ARBA" id="ARBA00004496"/>
    </source>
</evidence>
<dbReference type="NCBIfam" id="NF002601">
    <property type="entry name" value="PRK02259.1"/>
    <property type="match status" value="1"/>
</dbReference>
<dbReference type="GO" id="GO:0016788">
    <property type="term" value="F:hydrolase activity, acting on ester bonds"/>
    <property type="evidence" value="ECO:0007669"/>
    <property type="project" value="InterPro"/>
</dbReference>
<feature type="binding site" evidence="14">
    <location>
        <position position="23"/>
    </location>
    <ligand>
        <name>Zn(2+)</name>
        <dbReference type="ChEBI" id="CHEBI:29105"/>
    </ligand>
</feature>
<organism evidence="17 18">
    <name type="scientific">Anguilla anguilla</name>
    <name type="common">European freshwater eel</name>
    <name type="synonym">Muraena anguilla</name>
    <dbReference type="NCBI Taxonomy" id="7936"/>
    <lineage>
        <taxon>Eukaryota</taxon>
        <taxon>Metazoa</taxon>
        <taxon>Chordata</taxon>
        <taxon>Craniata</taxon>
        <taxon>Vertebrata</taxon>
        <taxon>Euteleostomi</taxon>
        <taxon>Actinopterygii</taxon>
        <taxon>Neopterygii</taxon>
        <taxon>Teleostei</taxon>
        <taxon>Anguilliformes</taxon>
        <taxon>Anguillidae</taxon>
        <taxon>Anguilla</taxon>
    </lineage>
</organism>
<evidence type="ECO:0000256" key="3">
    <source>
        <dbReference type="ARBA" id="ARBA00022475"/>
    </source>
</evidence>
<evidence type="ECO:0000313" key="18">
    <source>
        <dbReference type="Proteomes" id="UP001044222"/>
    </source>
</evidence>
<dbReference type="GO" id="GO:0046872">
    <property type="term" value="F:metal ion binding"/>
    <property type="evidence" value="ECO:0007669"/>
    <property type="project" value="UniProtKB-KW"/>
</dbReference>
<dbReference type="InterPro" id="IPR050178">
    <property type="entry name" value="AspA/AstE_fam"/>
</dbReference>
<evidence type="ECO:0000259" key="16">
    <source>
        <dbReference type="Pfam" id="PF24827"/>
    </source>
</evidence>
<evidence type="ECO:0000256" key="13">
    <source>
        <dbReference type="PIRSR" id="PIRSR018001-1"/>
    </source>
</evidence>
<dbReference type="FunFam" id="3.40.630.10:FF:000025">
    <property type="entry name" value="aspartoacylase"/>
    <property type="match status" value="1"/>
</dbReference>
<dbReference type="Gene3D" id="2.20.25.160">
    <property type="match status" value="1"/>
</dbReference>
<dbReference type="GO" id="GO:0016324">
    <property type="term" value="C:apical plasma membrane"/>
    <property type="evidence" value="ECO:0007669"/>
    <property type="project" value="UniProtKB-SubCell"/>
</dbReference>
<keyword evidence="4" id="KW-0963">Cytoplasm</keyword>
<comment type="similarity">
    <text evidence="2">Belongs to the AspA/AstE family. Aspartoacylase subfamily.</text>
</comment>
<feature type="domain" description="AstE/AspA barrel-sandwich hybrid" evidence="15">
    <location>
        <begin position="219"/>
        <end position="299"/>
    </location>
</feature>
<evidence type="ECO:0000256" key="12">
    <source>
        <dbReference type="ARBA" id="ARBA00049326"/>
    </source>
</evidence>
<dbReference type="SUPFAM" id="SSF53187">
    <property type="entry name" value="Zn-dependent exopeptidases"/>
    <property type="match status" value="1"/>
</dbReference>
<keyword evidence="18" id="KW-1185">Reference proteome</keyword>
<dbReference type="InterPro" id="IPR007036">
    <property type="entry name" value="Aste_AspA_hybrid_dom"/>
</dbReference>
<dbReference type="PANTHER" id="PTHR15162:SF5">
    <property type="entry name" value="N-ACYL-AROMATIC-L-AMINO ACID AMIDOHYDROLASE (CARBOXYLATE-FORMING)"/>
    <property type="match status" value="1"/>
</dbReference>
<dbReference type="GO" id="GO:0004046">
    <property type="term" value="F:aminoacylase activity"/>
    <property type="evidence" value="ECO:0007669"/>
    <property type="project" value="TreeGrafter"/>
</dbReference>
<comment type="subcellular location">
    <subcellularLocation>
        <location evidence="10">Apical cell membrane</location>
        <topology evidence="10">Peripheral membrane protein</topology>
    </subcellularLocation>
    <subcellularLocation>
        <location evidence="1">Cytoplasm</location>
    </subcellularLocation>
</comment>